<evidence type="ECO:0008006" key="13">
    <source>
        <dbReference type="Google" id="ProtNLM"/>
    </source>
</evidence>
<evidence type="ECO:0000313" key="11">
    <source>
        <dbReference type="EnsemblProtists" id="EKX45459"/>
    </source>
</evidence>
<dbReference type="EnsemblProtists" id="EKX45459">
    <property type="protein sequence ID" value="EKX45459"/>
    <property type="gene ID" value="GUITHDRAFT_108723"/>
</dbReference>
<protein>
    <recommendedName>
        <fullName evidence="13">EF-hand domain-containing protein</fullName>
    </recommendedName>
</protein>
<feature type="domain" description="EF-hand" evidence="9">
    <location>
        <begin position="343"/>
        <end position="378"/>
    </location>
</feature>
<dbReference type="PaxDb" id="55529-EKX45459"/>
<feature type="transmembrane region" description="Helical" evidence="7">
    <location>
        <begin position="189"/>
        <end position="218"/>
    </location>
</feature>
<dbReference type="GeneID" id="17302174"/>
<reference evidence="10 12" key="1">
    <citation type="journal article" date="2012" name="Nature">
        <title>Algal genomes reveal evolutionary mosaicism and the fate of nucleomorphs.</title>
        <authorList>
            <consortium name="DOE Joint Genome Institute"/>
            <person name="Curtis B.A."/>
            <person name="Tanifuji G."/>
            <person name="Burki F."/>
            <person name="Gruber A."/>
            <person name="Irimia M."/>
            <person name="Maruyama S."/>
            <person name="Arias M.C."/>
            <person name="Ball S.G."/>
            <person name="Gile G.H."/>
            <person name="Hirakawa Y."/>
            <person name="Hopkins J.F."/>
            <person name="Kuo A."/>
            <person name="Rensing S.A."/>
            <person name="Schmutz J."/>
            <person name="Symeonidi A."/>
            <person name="Elias M."/>
            <person name="Eveleigh R.J."/>
            <person name="Herman E.K."/>
            <person name="Klute M.J."/>
            <person name="Nakayama T."/>
            <person name="Obornik M."/>
            <person name="Reyes-Prieto A."/>
            <person name="Armbrust E.V."/>
            <person name="Aves S.J."/>
            <person name="Beiko R.G."/>
            <person name="Coutinho P."/>
            <person name="Dacks J.B."/>
            <person name="Durnford D.G."/>
            <person name="Fast N.M."/>
            <person name="Green B.R."/>
            <person name="Grisdale C.J."/>
            <person name="Hempel F."/>
            <person name="Henrissat B."/>
            <person name="Hoppner M.P."/>
            <person name="Ishida K."/>
            <person name="Kim E."/>
            <person name="Koreny L."/>
            <person name="Kroth P.G."/>
            <person name="Liu Y."/>
            <person name="Malik S.B."/>
            <person name="Maier U.G."/>
            <person name="McRose D."/>
            <person name="Mock T."/>
            <person name="Neilson J.A."/>
            <person name="Onodera N.T."/>
            <person name="Poole A.M."/>
            <person name="Pritham E.J."/>
            <person name="Richards T.A."/>
            <person name="Rocap G."/>
            <person name="Roy S.W."/>
            <person name="Sarai C."/>
            <person name="Schaack S."/>
            <person name="Shirato S."/>
            <person name="Slamovits C.H."/>
            <person name="Spencer D.F."/>
            <person name="Suzuki S."/>
            <person name="Worden A.Z."/>
            <person name="Zauner S."/>
            <person name="Barry K."/>
            <person name="Bell C."/>
            <person name="Bharti A.K."/>
            <person name="Crow J.A."/>
            <person name="Grimwood J."/>
            <person name="Kramer R."/>
            <person name="Lindquist E."/>
            <person name="Lucas S."/>
            <person name="Salamov A."/>
            <person name="McFadden G.I."/>
            <person name="Lane C.E."/>
            <person name="Keeling P.J."/>
            <person name="Gray M.W."/>
            <person name="Grigoriev I.V."/>
            <person name="Archibald J.M."/>
        </authorList>
    </citation>
    <scope>NUCLEOTIDE SEQUENCE</scope>
    <source>
        <strain evidence="10 12">CCMP2712</strain>
    </source>
</reference>
<feature type="compositionally biased region" description="Basic and acidic residues" evidence="6">
    <location>
        <begin position="622"/>
        <end position="635"/>
    </location>
</feature>
<evidence type="ECO:0000256" key="6">
    <source>
        <dbReference type="SAM" id="MobiDB-lite"/>
    </source>
</evidence>
<dbReference type="PROSITE" id="PS50003">
    <property type="entry name" value="PH_DOMAIN"/>
    <property type="match status" value="1"/>
</dbReference>
<evidence type="ECO:0000256" key="5">
    <source>
        <dbReference type="ARBA" id="ARBA00023136"/>
    </source>
</evidence>
<dbReference type="Gene3D" id="1.10.287.70">
    <property type="match status" value="1"/>
</dbReference>
<feature type="region of interest" description="Disordered" evidence="6">
    <location>
        <begin position="576"/>
        <end position="605"/>
    </location>
</feature>
<feature type="transmembrane region" description="Helical" evidence="7">
    <location>
        <begin position="108"/>
        <end position="128"/>
    </location>
</feature>
<dbReference type="SUPFAM" id="SSF81324">
    <property type="entry name" value="Voltage-gated potassium channels"/>
    <property type="match status" value="1"/>
</dbReference>
<feature type="region of interest" description="Disordered" evidence="6">
    <location>
        <begin position="622"/>
        <end position="670"/>
    </location>
</feature>
<dbReference type="InterPro" id="IPR018247">
    <property type="entry name" value="EF_Hand_1_Ca_BS"/>
</dbReference>
<feature type="transmembrane region" description="Helical" evidence="7">
    <location>
        <begin position="238"/>
        <end position="255"/>
    </location>
</feature>
<dbReference type="Gene3D" id="1.10.238.10">
    <property type="entry name" value="EF-hand"/>
    <property type="match status" value="1"/>
</dbReference>
<evidence type="ECO:0000256" key="3">
    <source>
        <dbReference type="ARBA" id="ARBA00022837"/>
    </source>
</evidence>
<reference evidence="11" key="3">
    <citation type="submission" date="2015-06" db="UniProtKB">
        <authorList>
            <consortium name="EnsemblProtists"/>
        </authorList>
    </citation>
    <scope>IDENTIFICATION</scope>
</reference>
<evidence type="ECO:0000313" key="12">
    <source>
        <dbReference type="Proteomes" id="UP000011087"/>
    </source>
</evidence>
<dbReference type="AlphaFoldDB" id="L1JBG1"/>
<keyword evidence="2 7" id="KW-0812">Transmembrane</keyword>
<dbReference type="HOGENOM" id="CLU_410195_0_0_1"/>
<evidence type="ECO:0000256" key="4">
    <source>
        <dbReference type="ARBA" id="ARBA00022989"/>
    </source>
</evidence>
<dbReference type="Gene3D" id="1.20.120.350">
    <property type="entry name" value="Voltage-gated potassium channels. Chain C"/>
    <property type="match status" value="1"/>
</dbReference>
<evidence type="ECO:0000256" key="7">
    <source>
        <dbReference type="SAM" id="Phobius"/>
    </source>
</evidence>
<dbReference type="GO" id="GO:0005248">
    <property type="term" value="F:voltage-gated sodium channel activity"/>
    <property type="evidence" value="ECO:0007669"/>
    <property type="project" value="TreeGrafter"/>
</dbReference>
<dbReference type="PROSITE" id="PS00018">
    <property type="entry name" value="EF_HAND_1"/>
    <property type="match status" value="1"/>
</dbReference>
<dbReference type="InterPro" id="IPR002048">
    <property type="entry name" value="EF_hand_dom"/>
</dbReference>
<keyword evidence="5 7" id="KW-0472">Membrane</keyword>
<reference evidence="12" key="2">
    <citation type="submission" date="2012-11" db="EMBL/GenBank/DDBJ databases">
        <authorList>
            <person name="Kuo A."/>
            <person name="Curtis B.A."/>
            <person name="Tanifuji G."/>
            <person name="Burki F."/>
            <person name="Gruber A."/>
            <person name="Irimia M."/>
            <person name="Maruyama S."/>
            <person name="Arias M.C."/>
            <person name="Ball S.G."/>
            <person name="Gile G.H."/>
            <person name="Hirakawa Y."/>
            <person name="Hopkins J.F."/>
            <person name="Rensing S.A."/>
            <person name="Schmutz J."/>
            <person name="Symeonidi A."/>
            <person name="Elias M."/>
            <person name="Eveleigh R.J."/>
            <person name="Herman E.K."/>
            <person name="Klute M.J."/>
            <person name="Nakayama T."/>
            <person name="Obornik M."/>
            <person name="Reyes-Prieto A."/>
            <person name="Armbrust E.V."/>
            <person name="Aves S.J."/>
            <person name="Beiko R.G."/>
            <person name="Coutinho P."/>
            <person name="Dacks J.B."/>
            <person name="Durnford D.G."/>
            <person name="Fast N.M."/>
            <person name="Green B.R."/>
            <person name="Grisdale C."/>
            <person name="Hempe F."/>
            <person name="Henrissat B."/>
            <person name="Hoppner M.P."/>
            <person name="Ishida K.-I."/>
            <person name="Kim E."/>
            <person name="Koreny L."/>
            <person name="Kroth P.G."/>
            <person name="Liu Y."/>
            <person name="Malik S.-B."/>
            <person name="Maier U.G."/>
            <person name="McRose D."/>
            <person name="Mock T."/>
            <person name="Neilson J.A."/>
            <person name="Onodera N.T."/>
            <person name="Poole A.M."/>
            <person name="Pritham E.J."/>
            <person name="Richards T.A."/>
            <person name="Rocap G."/>
            <person name="Roy S.W."/>
            <person name="Sarai C."/>
            <person name="Schaack S."/>
            <person name="Shirato S."/>
            <person name="Slamovits C.H."/>
            <person name="Spencer D.F."/>
            <person name="Suzuki S."/>
            <person name="Worden A.Z."/>
            <person name="Zauner S."/>
            <person name="Barry K."/>
            <person name="Bell C."/>
            <person name="Bharti A.K."/>
            <person name="Crow J.A."/>
            <person name="Grimwood J."/>
            <person name="Kramer R."/>
            <person name="Lindquist E."/>
            <person name="Lucas S."/>
            <person name="Salamov A."/>
            <person name="McFadden G.I."/>
            <person name="Lane C.E."/>
            <person name="Keeling P.J."/>
            <person name="Gray M.W."/>
            <person name="Grigoriev I.V."/>
            <person name="Archibald J.M."/>
        </authorList>
    </citation>
    <scope>NUCLEOTIDE SEQUENCE</scope>
    <source>
        <strain evidence="12">CCMP2712</strain>
    </source>
</reference>
<evidence type="ECO:0000259" key="8">
    <source>
        <dbReference type="PROSITE" id="PS50003"/>
    </source>
</evidence>
<organism evidence="10">
    <name type="scientific">Guillardia theta (strain CCMP2712)</name>
    <name type="common">Cryptophyte</name>
    <dbReference type="NCBI Taxonomy" id="905079"/>
    <lineage>
        <taxon>Eukaryota</taxon>
        <taxon>Cryptophyceae</taxon>
        <taxon>Pyrenomonadales</taxon>
        <taxon>Geminigeraceae</taxon>
        <taxon>Guillardia</taxon>
    </lineage>
</organism>
<evidence type="ECO:0000256" key="1">
    <source>
        <dbReference type="ARBA" id="ARBA00004141"/>
    </source>
</evidence>
<dbReference type="InterPro" id="IPR027359">
    <property type="entry name" value="Volt_channel_dom_sf"/>
</dbReference>
<dbReference type="RefSeq" id="XP_005832439.1">
    <property type="nucleotide sequence ID" value="XM_005832382.1"/>
</dbReference>
<evidence type="ECO:0000313" key="10">
    <source>
        <dbReference type="EMBL" id="EKX45459.1"/>
    </source>
</evidence>
<feature type="transmembrane region" description="Helical" evidence="7">
    <location>
        <begin position="77"/>
        <end position="96"/>
    </location>
</feature>
<feature type="transmembrane region" description="Helical" evidence="7">
    <location>
        <begin position="148"/>
        <end position="169"/>
    </location>
</feature>
<dbReference type="PROSITE" id="PS50222">
    <property type="entry name" value="EF_HAND_2"/>
    <property type="match status" value="1"/>
</dbReference>
<sequence length="670" mass="75355">MVDDEPDEKIFVIKTVPEGQNSGKPTVLLAGTPQEKEIWVSAVQHAAKVYVKQKARKEETVFTRFQRKSKKLYESSLSQIFFSSVIMASFVTAIMSAQQQTKSSSASAGVLGTLEICFLLVFCLELIWNLLSNWFWNFVSDGWNLLDFFVVAVSVMSEIVQGIPGLNALRLIRIFKMIRVFRMLYSFRVLINALSSSVVPVLNAFAILLIVTSIFAIIATKLFAVKEEDFFGDFFKSMFTLFQMATGDSWASAVVRSLFDGKPTENFLIGLFFVVYMLIVNVVMMNIVVAVLLDEFISTVERERQEKTSQEEQKTADVSRTFRDKGPLDPLVLSLMDFGTLEELSSKISQLYQTIDLDDSGSVDLAELNVGLKKLSLDPPVSLTEEEFFYLTDSRKLLNSDGELGLAGFEQIILKQMSNYVHRKVSVALKSETHEFNQNVMLLLKSLLFSVDKINNPLFNASKSARKSKQEIVRKLFYSTLIRSFSHWKAAVPSLDDLEENKNQGCDLRLSAGIERIEAKVSAMAVRMAKVSTRLGSLERNRSESNLNEEILKTMQEQIASMAHMMELMCQQQFGSTPLDLNGQQDSSSRSQKPLPAAGGSRMVEEVNQRLTTGYILVDKYEPRGASRATLRDPNKATSAADIQLRDRRATDSTPGRRSTANHRERTEDL</sequence>
<dbReference type="GO" id="GO:0005509">
    <property type="term" value="F:calcium ion binding"/>
    <property type="evidence" value="ECO:0007669"/>
    <property type="project" value="InterPro"/>
</dbReference>
<dbReference type="SUPFAM" id="SSF47473">
    <property type="entry name" value="EF-hand"/>
    <property type="match status" value="1"/>
</dbReference>
<keyword evidence="4 7" id="KW-1133">Transmembrane helix</keyword>
<dbReference type="Pfam" id="PF00520">
    <property type="entry name" value="Ion_trans"/>
    <property type="match status" value="1"/>
</dbReference>
<feature type="domain" description="PH" evidence="8">
    <location>
        <begin position="1"/>
        <end position="48"/>
    </location>
</feature>
<dbReference type="Proteomes" id="UP000011087">
    <property type="component" value="Unassembled WGS sequence"/>
</dbReference>
<dbReference type="GO" id="GO:0001518">
    <property type="term" value="C:voltage-gated sodium channel complex"/>
    <property type="evidence" value="ECO:0007669"/>
    <property type="project" value="TreeGrafter"/>
</dbReference>
<dbReference type="PANTHER" id="PTHR10037:SF62">
    <property type="entry name" value="SODIUM CHANNEL PROTEIN 60E"/>
    <property type="match status" value="1"/>
</dbReference>
<proteinExistence type="predicted"/>
<dbReference type="InterPro" id="IPR001849">
    <property type="entry name" value="PH_domain"/>
</dbReference>
<dbReference type="OrthoDB" id="10267833at2759"/>
<evidence type="ECO:0000256" key="2">
    <source>
        <dbReference type="ARBA" id="ARBA00022692"/>
    </source>
</evidence>
<keyword evidence="3" id="KW-0106">Calcium</keyword>
<name>L1JBG1_GUITC</name>
<dbReference type="EMBL" id="JH992999">
    <property type="protein sequence ID" value="EKX45459.1"/>
    <property type="molecule type" value="Genomic_DNA"/>
</dbReference>
<dbReference type="InterPro" id="IPR005821">
    <property type="entry name" value="Ion_trans_dom"/>
</dbReference>
<dbReference type="InterPro" id="IPR011992">
    <property type="entry name" value="EF-hand-dom_pair"/>
</dbReference>
<feature type="transmembrane region" description="Helical" evidence="7">
    <location>
        <begin position="267"/>
        <end position="293"/>
    </location>
</feature>
<feature type="compositionally biased region" description="Polar residues" evidence="6">
    <location>
        <begin position="582"/>
        <end position="592"/>
    </location>
</feature>
<accession>L1JBG1</accession>
<gene>
    <name evidence="10" type="ORF">GUITHDRAFT_108723</name>
</gene>
<dbReference type="PANTHER" id="PTHR10037">
    <property type="entry name" value="VOLTAGE-GATED CATION CHANNEL CALCIUM AND SODIUM"/>
    <property type="match status" value="1"/>
</dbReference>
<comment type="subcellular location">
    <subcellularLocation>
        <location evidence="1">Membrane</location>
        <topology evidence="1">Multi-pass membrane protein</topology>
    </subcellularLocation>
</comment>
<keyword evidence="12" id="KW-1185">Reference proteome</keyword>
<dbReference type="KEGG" id="gtt:GUITHDRAFT_108723"/>
<dbReference type="InterPro" id="IPR043203">
    <property type="entry name" value="VGCC_Ca_Na"/>
</dbReference>
<dbReference type="eggNOG" id="KOG2302">
    <property type="taxonomic scope" value="Eukaryota"/>
</dbReference>
<evidence type="ECO:0000259" key="9">
    <source>
        <dbReference type="PROSITE" id="PS50222"/>
    </source>
</evidence>